<accession>A0ABN8DFX8</accession>
<name>A0ABN8DFX8_9VIBR</name>
<gene>
    <name evidence="1" type="ORF">VHP8226_01635</name>
</gene>
<organism evidence="1 2">
    <name type="scientific">Vibrio hippocampi</name>
    <dbReference type="NCBI Taxonomy" id="654686"/>
    <lineage>
        <taxon>Bacteria</taxon>
        <taxon>Pseudomonadati</taxon>
        <taxon>Pseudomonadota</taxon>
        <taxon>Gammaproteobacteria</taxon>
        <taxon>Vibrionales</taxon>
        <taxon>Vibrionaceae</taxon>
        <taxon>Vibrio</taxon>
    </lineage>
</organism>
<proteinExistence type="predicted"/>
<keyword evidence="2" id="KW-1185">Reference proteome</keyword>
<evidence type="ECO:0000313" key="2">
    <source>
        <dbReference type="Proteomes" id="UP000838160"/>
    </source>
</evidence>
<reference evidence="1" key="1">
    <citation type="submission" date="2021-12" db="EMBL/GenBank/DDBJ databases">
        <authorList>
            <person name="Rodrigo-Torres L."/>
            <person name="Arahal R. D."/>
            <person name="Lucena T."/>
        </authorList>
    </citation>
    <scope>NUCLEOTIDE SEQUENCE</scope>
    <source>
        <strain evidence="1">CECT 8226</strain>
    </source>
</reference>
<protein>
    <recommendedName>
        <fullName evidence="3">RTX toxin</fullName>
    </recommendedName>
</protein>
<dbReference type="EMBL" id="CAKLCM010000002">
    <property type="protein sequence ID" value="CAH0526161.1"/>
    <property type="molecule type" value="Genomic_DNA"/>
</dbReference>
<dbReference type="RefSeq" id="WP_237484572.1">
    <property type="nucleotide sequence ID" value="NZ_CAKLCM010000002.1"/>
</dbReference>
<comment type="caution">
    <text evidence="1">The sequence shown here is derived from an EMBL/GenBank/DDBJ whole genome shotgun (WGS) entry which is preliminary data.</text>
</comment>
<evidence type="ECO:0000313" key="1">
    <source>
        <dbReference type="EMBL" id="CAH0526161.1"/>
    </source>
</evidence>
<dbReference type="PRINTS" id="PR00313">
    <property type="entry name" value="CABNDNGRPT"/>
</dbReference>
<sequence>MSTVYTGYTNTDNTGSKLSEFNNSVDLDEGTFLNVDDVQLSDTGLTGVSIVNNGEWNQAGYKEVEVDTDKTSVFIENFVDVSITATSSDGVTIDVLQAKRGTIDTGSGDDVINVSVFSNENVWDNTFYIDSGAGDDTITLDHDLNSEYTEFSIDAGAGDDVVDISALDETIDDVADRFVDGGDGFDVLVISGEDAVTFADFEVIQGGEVNSALTVTAELLNANDSFVDPIDLGERFDESTLGLIFTNVDITLSGFDAMDIQEVDLSILQLAYLISEDETISDYSAYTIFDGVTTHTILTDDSDIMA</sequence>
<dbReference type="Proteomes" id="UP000838160">
    <property type="component" value="Unassembled WGS sequence"/>
</dbReference>
<evidence type="ECO:0008006" key="3">
    <source>
        <dbReference type="Google" id="ProtNLM"/>
    </source>
</evidence>